<dbReference type="InterPro" id="IPR045851">
    <property type="entry name" value="AMP-bd_C_sf"/>
</dbReference>
<organism evidence="2 3">
    <name type="scientific">Clonostachys solani</name>
    <dbReference type="NCBI Taxonomy" id="160281"/>
    <lineage>
        <taxon>Eukaryota</taxon>
        <taxon>Fungi</taxon>
        <taxon>Dikarya</taxon>
        <taxon>Ascomycota</taxon>
        <taxon>Pezizomycotina</taxon>
        <taxon>Sordariomycetes</taxon>
        <taxon>Hypocreomycetidae</taxon>
        <taxon>Hypocreales</taxon>
        <taxon>Bionectriaceae</taxon>
        <taxon>Clonostachys</taxon>
    </lineage>
</organism>
<dbReference type="Gene3D" id="3.30.300.30">
    <property type="match status" value="1"/>
</dbReference>
<dbReference type="GO" id="GO:0030729">
    <property type="term" value="F:acetoacetate-CoA ligase activity"/>
    <property type="evidence" value="ECO:0007669"/>
    <property type="project" value="TreeGrafter"/>
</dbReference>
<dbReference type="Proteomes" id="UP000775872">
    <property type="component" value="Unassembled WGS sequence"/>
</dbReference>
<accession>A0A9N9ZMK1</accession>
<dbReference type="InterPro" id="IPR042099">
    <property type="entry name" value="ANL_N_sf"/>
</dbReference>
<evidence type="ECO:0000313" key="2">
    <source>
        <dbReference type="EMBL" id="CAH0058003.1"/>
    </source>
</evidence>
<dbReference type="AlphaFoldDB" id="A0A9N9ZMK1"/>
<proteinExistence type="predicted"/>
<keyword evidence="3" id="KW-1185">Reference proteome</keyword>
<comment type="caution">
    <text evidence="2">The sequence shown here is derived from an EMBL/GenBank/DDBJ whole genome shotgun (WGS) entry which is preliminary data.</text>
</comment>
<name>A0A9N9ZMK1_9HYPO</name>
<dbReference type="PANTHER" id="PTHR42921:SF4">
    <property type="entry name" value="ACETOACETYL-COA SYNTHASE (AFU_ORTHOLOGUE AFUA_8G04770)"/>
    <property type="match status" value="1"/>
</dbReference>
<gene>
    <name evidence="2" type="ORF">CSOL1703_00008480</name>
</gene>
<reference evidence="2" key="1">
    <citation type="submission" date="2021-10" db="EMBL/GenBank/DDBJ databases">
        <authorList>
            <person name="Piombo E."/>
        </authorList>
    </citation>
    <scope>NUCLEOTIDE SEQUENCE</scope>
</reference>
<dbReference type="PANTHER" id="PTHR42921">
    <property type="entry name" value="ACETOACETYL-COA SYNTHETASE"/>
    <property type="match status" value="1"/>
</dbReference>
<dbReference type="Gene3D" id="3.40.50.12780">
    <property type="entry name" value="N-terminal domain of ligase-like"/>
    <property type="match status" value="2"/>
</dbReference>
<evidence type="ECO:0000259" key="1">
    <source>
        <dbReference type="Pfam" id="PF00501"/>
    </source>
</evidence>
<dbReference type="OrthoDB" id="10253869at2759"/>
<sequence length="674" mass="75089">MATTQKKPVWEPHAVEETNVSQFIDFINKKHDLKLRTYEDLHRWSTAPESLQDFWQDAYSWLRLAPPGAPKPGPMLANRSTVLVDMFPPPTFFPTESLNITEIILRDRQDDKVAIHFAREGTSDIESVTWKSFRERIRRLRSAMVQSGIVAGDVIASVISNSVDAMAICLAALSIGAVWTSSSCDLGSAGIVDRYKQISPKLIFADNGYIYAGKTINLQDRIADWSHKLGYDTSKLTNVVVIHYCEFETDLAKVYLGCTLQAFLERGSDDVLSFNMVPFSHPAFILYSSGTACFPLIWSDQWLNIYLAYWQMLTGTSWVMWILNLLNLSCADSMLLYDGSPFHPRPSILLELAQDIGVAVFGTSPRYLAELKSRAIVPRETFDLSKLRVVTSTGSVLPADLYDWFYKIGFPTRTHLISMSGGTDIAGCFVGGTPLLPVYAGEIQCKVLGMAVDVFDATRTEPLSVEGLDEPGELVCTKPFPSQPLAFVGEKGQERYEASYFERFGRAIWCQGDFIKRIPDTRGLVILGRSDGVLNPSGVRFGSAEIYAVTDTFPGLADSICVGQKRDIDADERVLLFVKMRPDSAFNPQLVRGIRTAIRERYSPRHVPKFIFEVADIPYTVNGKKCEINVKHIVNGRKAAVSGTVANPSALKLYERYQDLPAEGPTSCSRDAKL</sequence>
<dbReference type="Pfam" id="PF00501">
    <property type="entry name" value="AMP-binding"/>
    <property type="match status" value="1"/>
</dbReference>
<evidence type="ECO:0000313" key="3">
    <source>
        <dbReference type="Proteomes" id="UP000775872"/>
    </source>
</evidence>
<dbReference type="SUPFAM" id="SSF56801">
    <property type="entry name" value="Acetyl-CoA synthetase-like"/>
    <property type="match status" value="1"/>
</dbReference>
<dbReference type="InterPro" id="IPR000873">
    <property type="entry name" value="AMP-dep_synth/lig_dom"/>
</dbReference>
<feature type="domain" description="AMP-dependent synthetase/ligase" evidence="1">
    <location>
        <begin position="108"/>
        <end position="479"/>
    </location>
</feature>
<dbReference type="EMBL" id="CABFOC020000082">
    <property type="protein sequence ID" value="CAH0058003.1"/>
    <property type="molecule type" value="Genomic_DNA"/>
</dbReference>
<protein>
    <recommendedName>
        <fullName evidence="1">AMP-dependent synthetase/ligase domain-containing protein</fullName>
    </recommendedName>
</protein>